<sequence>MKMIVKYALVLSSLVSTSVLADGLNFPHLETTGYGEVVATPDMAEFSVKVVETTMTAEQAKQSVDKVVSGFLKHLKTAGVSEHNIASSNLYLAPQYHYPKKGQPELVGYRATRTVKVVVNDLSKLNGYLDVALQSGINQVDNIQLKVKDEAKFRAKARLAAIHDAQEKAKSLSSGFGKELGSVWRIDYNSPNAQPVLMRAMTMDMKAESNGYQDSSLVIRDNVQVVYRLED</sequence>
<dbReference type="Gene3D" id="3.30.110.170">
    <property type="entry name" value="Protein of unknown function (DUF541), domain 1"/>
    <property type="match status" value="1"/>
</dbReference>
<evidence type="ECO:0000256" key="1">
    <source>
        <dbReference type="SAM" id="SignalP"/>
    </source>
</evidence>
<dbReference type="Proteomes" id="UP000273252">
    <property type="component" value="Unassembled WGS sequence"/>
</dbReference>
<keyword evidence="1" id="KW-0732">Signal</keyword>
<feature type="chain" id="PRO_5017221362" evidence="1">
    <location>
        <begin position="22"/>
        <end position="231"/>
    </location>
</feature>
<dbReference type="EMBL" id="QVMU01000023">
    <property type="protein sequence ID" value="RJX67435.1"/>
    <property type="molecule type" value="Genomic_DNA"/>
</dbReference>
<dbReference type="AlphaFoldDB" id="A0A3A6QJJ1"/>
<dbReference type="RefSeq" id="WP_120034320.1">
    <property type="nucleotide sequence ID" value="NZ_QVMU01000023.1"/>
</dbReference>
<dbReference type="InterPro" id="IPR052022">
    <property type="entry name" value="26kDa_periplasmic_antigen"/>
</dbReference>
<dbReference type="GO" id="GO:0006974">
    <property type="term" value="P:DNA damage response"/>
    <property type="evidence" value="ECO:0007669"/>
    <property type="project" value="TreeGrafter"/>
</dbReference>
<accession>A0A3A6QJJ1</accession>
<dbReference type="NCBIfam" id="NF008299">
    <property type="entry name" value="PRK11087.1"/>
    <property type="match status" value="1"/>
</dbReference>
<protein>
    <submittedName>
        <fullName evidence="2">Oxidative stress defense protein</fullName>
    </submittedName>
</protein>
<dbReference type="Gene3D" id="3.30.70.2970">
    <property type="entry name" value="Protein of unknown function (DUF541), domain 2"/>
    <property type="match status" value="1"/>
</dbReference>
<dbReference type="PANTHER" id="PTHR34387:SF1">
    <property type="entry name" value="PERIPLASMIC IMMUNOGENIC PROTEIN"/>
    <property type="match status" value="1"/>
</dbReference>
<evidence type="ECO:0000313" key="3">
    <source>
        <dbReference type="Proteomes" id="UP000273252"/>
    </source>
</evidence>
<dbReference type="OrthoDB" id="5985609at2"/>
<name>A0A3A6QJJ1_9VIBR</name>
<feature type="signal peptide" evidence="1">
    <location>
        <begin position="1"/>
        <end position="21"/>
    </location>
</feature>
<reference evidence="2 3" key="1">
    <citation type="submission" date="2018-08" db="EMBL/GenBank/DDBJ databases">
        <title>Vibrio isolated from the Eastern China Marginal Seas.</title>
        <authorList>
            <person name="Li Y."/>
        </authorList>
    </citation>
    <scope>NUCLEOTIDE SEQUENCE [LARGE SCALE GENOMIC DNA]</scope>
    <source>
        <strain evidence="2 3">BEI233</strain>
    </source>
</reference>
<dbReference type="Pfam" id="PF04402">
    <property type="entry name" value="SIMPL"/>
    <property type="match status" value="1"/>
</dbReference>
<keyword evidence="3" id="KW-1185">Reference proteome</keyword>
<proteinExistence type="predicted"/>
<dbReference type="PANTHER" id="PTHR34387">
    <property type="entry name" value="SLR1258 PROTEIN"/>
    <property type="match status" value="1"/>
</dbReference>
<dbReference type="InterPro" id="IPR007497">
    <property type="entry name" value="SIMPL/DUF541"/>
</dbReference>
<organism evidence="2 3">
    <name type="scientific">Vibrio sinensis</name>
    <dbReference type="NCBI Taxonomy" id="2302434"/>
    <lineage>
        <taxon>Bacteria</taxon>
        <taxon>Pseudomonadati</taxon>
        <taxon>Pseudomonadota</taxon>
        <taxon>Gammaproteobacteria</taxon>
        <taxon>Vibrionales</taxon>
        <taxon>Vibrionaceae</taxon>
        <taxon>Vibrio</taxon>
    </lineage>
</organism>
<comment type="caution">
    <text evidence="2">The sequence shown here is derived from an EMBL/GenBank/DDBJ whole genome shotgun (WGS) entry which is preliminary data.</text>
</comment>
<gene>
    <name evidence="2" type="ORF">DZ860_18655</name>
</gene>
<evidence type="ECO:0000313" key="2">
    <source>
        <dbReference type="EMBL" id="RJX67435.1"/>
    </source>
</evidence>